<reference evidence="1" key="1">
    <citation type="submission" date="2023-06" db="EMBL/GenBank/DDBJ databases">
        <authorList>
            <person name="Kurt Z."/>
        </authorList>
    </citation>
    <scope>NUCLEOTIDE SEQUENCE</scope>
</reference>
<evidence type="ECO:0000313" key="3">
    <source>
        <dbReference type="Proteomes" id="UP001642409"/>
    </source>
</evidence>
<accession>A0AA86PCW3</accession>
<proteinExistence type="predicted"/>
<dbReference type="Proteomes" id="UP001642409">
    <property type="component" value="Unassembled WGS sequence"/>
</dbReference>
<evidence type="ECO:0000313" key="2">
    <source>
        <dbReference type="EMBL" id="CAL6097362.1"/>
    </source>
</evidence>
<gene>
    <name evidence="1" type="ORF">HINF_LOCUS21217</name>
    <name evidence="2" type="ORF">HINF_LOCUS68912</name>
</gene>
<protein>
    <submittedName>
        <fullName evidence="2">Hypothetical_protein</fullName>
    </submittedName>
</protein>
<dbReference type="AlphaFoldDB" id="A0AA86PCW3"/>
<organism evidence="1">
    <name type="scientific">Hexamita inflata</name>
    <dbReference type="NCBI Taxonomy" id="28002"/>
    <lineage>
        <taxon>Eukaryota</taxon>
        <taxon>Metamonada</taxon>
        <taxon>Diplomonadida</taxon>
        <taxon>Hexamitidae</taxon>
        <taxon>Hexamitinae</taxon>
        <taxon>Hexamita</taxon>
    </lineage>
</organism>
<dbReference type="EMBL" id="CAXDID020000494">
    <property type="protein sequence ID" value="CAL6097362.1"/>
    <property type="molecule type" value="Genomic_DNA"/>
</dbReference>
<evidence type="ECO:0000313" key="1">
    <source>
        <dbReference type="EMBL" id="CAI9933572.1"/>
    </source>
</evidence>
<keyword evidence="3" id="KW-1185">Reference proteome</keyword>
<sequence>MQELRCPCYIYPLIVSLWKGGSKTYIQLFSSRNQLHRDVEKRQNKGLPVRSQYLVHYHSNITSLQRNVMSATVLQSFLNWHQKPSKFKTQKNAHISMRRWQKQQILWLTLLNRRCAYGVLAIDFWVCVVAFCREGRVQLLYQYTKVESEQLSQQNQGYYKNQQPFE</sequence>
<reference evidence="2 3" key="2">
    <citation type="submission" date="2024-07" db="EMBL/GenBank/DDBJ databases">
        <authorList>
            <person name="Akdeniz Z."/>
        </authorList>
    </citation>
    <scope>NUCLEOTIDE SEQUENCE [LARGE SCALE GENOMIC DNA]</scope>
</reference>
<name>A0AA86PCW3_9EUKA</name>
<comment type="caution">
    <text evidence="1">The sequence shown here is derived from an EMBL/GenBank/DDBJ whole genome shotgun (WGS) entry which is preliminary data.</text>
</comment>
<dbReference type="EMBL" id="CATOUU010000543">
    <property type="protein sequence ID" value="CAI9933572.1"/>
    <property type="molecule type" value="Genomic_DNA"/>
</dbReference>